<dbReference type="AlphaFoldDB" id="A0ABD7QB33"/>
<protein>
    <submittedName>
        <fullName evidence="1">Uncharacterized protein</fullName>
    </submittedName>
</protein>
<dbReference type="Proteomes" id="UP000291600">
    <property type="component" value="Unassembled WGS sequence"/>
</dbReference>
<dbReference type="RefSeq" id="WP_130970194.1">
    <property type="nucleotide sequence ID" value="NZ_SITJ01000039.1"/>
</dbReference>
<sequence>MSELITIDEKINYIKDDFGGFISGLKFFINEKNIELIKAKNSFQKQHSVLNGKIERLKINLLHAGAIKDKCVEKLIDFIPTVNIDKLTQVESFHSGITKILTSKIKEEIKLLDFQVNDVDQSLVNIDEQIKAYAGKLNKPKELIDEVLSLTIRKKDIERIINFT</sequence>
<proteinExistence type="predicted"/>
<accession>A0ABD7QB33</accession>
<reference evidence="1 2" key="1">
    <citation type="submission" date="2019-02" db="EMBL/GenBank/DDBJ databases">
        <title>Comparative genomic analysis of the Hafnia genus genomes.</title>
        <authorList>
            <person name="Zhiqiu Y."/>
            <person name="Chao Y."/>
            <person name="Yuhui D."/>
            <person name="Di H."/>
            <person name="Bin L."/>
        </authorList>
    </citation>
    <scope>NUCLEOTIDE SEQUENCE [LARGE SCALE GENOMIC DNA]</scope>
    <source>
        <strain evidence="1 2">PCM_1210</strain>
    </source>
</reference>
<organism evidence="1 2">
    <name type="scientific">Hafnia alvei</name>
    <dbReference type="NCBI Taxonomy" id="569"/>
    <lineage>
        <taxon>Bacteria</taxon>
        <taxon>Pseudomonadati</taxon>
        <taxon>Pseudomonadota</taxon>
        <taxon>Gammaproteobacteria</taxon>
        <taxon>Enterobacterales</taxon>
        <taxon>Hafniaceae</taxon>
        <taxon>Hafnia</taxon>
    </lineage>
</organism>
<dbReference type="EMBL" id="SITJ01000039">
    <property type="protein sequence ID" value="TBL71275.1"/>
    <property type="molecule type" value="Genomic_DNA"/>
</dbReference>
<gene>
    <name evidence="1" type="ORF">EYY96_00270</name>
</gene>
<name>A0ABD7QB33_HAFAL</name>
<evidence type="ECO:0000313" key="1">
    <source>
        <dbReference type="EMBL" id="TBL71275.1"/>
    </source>
</evidence>
<comment type="caution">
    <text evidence="1">The sequence shown here is derived from an EMBL/GenBank/DDBJ whole genome shotgun (WGS) entry which is preliminary data.</text>
</comment>
<evidence type="ECO:0000313" key="2">
    <source>
        <dbReference type="Proteomes" id="UP000291600"/>
    </source>
</evidence>